<evidence type="ECO:0000313" key="2">
    <source>
        <dbReference type="EMBL" id="KAJ4923107.1"/>
    </source>
</evidence>
<gene>
    <name evidence="2" type="ORF">JOQ06_021351</name>
</gene>
<comment type="caution">
    <text evidence="2">The sequence shown here is derived from an EMBL/GenBank/DDBJ whole genome shotgun (WGS) entry which is preliminary data.</text>
</comment>
<evidence type="ECO:0000256" key="1">
    <source>
        <dbReference type="SAM" id="MobiDB-lite"/>
    </source>
</evidence>
<feature type="region of interest" description="Disordered" evidence="1">
    <location>
        <begin position="26"/>
        <end position="62"/>
    </location>
</feature>
<keyword evidence="3" id="KW-1185">Reference proteome</keyword>
<dbReference type="PANTHER" id="PTHR40387">
    <property type="entry name" value="PROTEIN FAM240B"/>
    <property type="match status" value="1"/>
</dbReference>
<sequence>MNVAKIHDRMHIKTFWEKKINTECQYAETEEQRKNKSSLDNEPEDIPGQTRNPAGSLAVKEPGKKEVEVIITELRGEWLVRLENRTKHLKKLNDSYIKKVKVEKSATTAHRDDSN</sequence>
<dbReference type="InterPro" id="IPR040261">
    <property type="entry name" value="FAM240"/>
</dbReference>
<organism evidence="2 3">
    <name type="scientific">Pogonophryne albipinna</name>
    <dbReference type="NCBI Taxonomy" id="1090488"/>
    <lineage>
        <taxon>Eukaryota</taxon>
        <taxon>Metazoa</taxon>
        <taxon>Chordata</taxon>
        <taxon>Craniata</taxon>
        <taxon>Vertebrata</taxon>
        <taxon>Euteleostomi</taxon>
        <taxon>Actinopterygii</taxon>
        <taxon>Neopterygii</taxon>
        <taxon>Teleostei</taxon>
        <taxon>Neoteleostei</taxon>
        <taxon>Acanthomorphata</taxon>
        <taxon>Eupercaria</taxon>
        <taxon>Perciformes</taxon>
        <taxon>Notothenioidei</taxon>
        <taxon>Pogonophryne</taxon>
    </lineage>
</organism>
<dbReference type="PANTHER" id="PTHR40387:SF1">
    <property type="entry name" value="PROTEIN FAM240B"/>
    <property type="match status" value="1"/>
</dbReference>
<proteinExistence type="predicted"/>
<reference evidence="2" key="1">
    <citation type="submission" date="2022-11" db="EMBL/GenBank/DDBJ databases">
        <title>Chromosome-level genome of Pogonophryne albipinna.</title>
        <authorList>
            <person name="Jo E."/>
        </authorList>
    </citation>
    <scope>NUCLEOTIDE SEQUENCE</scope>
    <source>
        <strain evidence="2">SGF0006</strain>
        <tissue evidence="2">Muscle</tissue>
    </source>
</reference>
<dbReference type="Proteomes" id="UP001219934">
    <property type="component" value="Unassembled WGS sequence"/>
</dbReference>
<evidence type="ECO:0000313" key="3">
    <source>
        <dbReference type="Proteomes" id="UP001219934"/>
    </source>
</evidence>
<accession>A0AAD6AE27</accession>
<dbReference type="EMBL" id="JAPTMU010000043">
    <property type="protein sequence ID" value="KAJ4923107.1"/>
    <property type="molecule type" value="Genomic_DNA"/>
</dbReference>
<feature type="compositionally biased region" description="Basic and acidic residues" evidence="1">
    <location>
        <begin position="30"/>
        <end position="39"/>
    </location>
</feature>
<protein>
    <submittedName>
        <fullName evidence="2">Uncharacterized protein</fullName>
    </submittedName>
</protein>
<name>A0AAD6AE27_9TELE</name>
<dbReference type="AlphaFoldDB" id="A0AAD6AE27"/>